<accession>A0A3G3MFQ2</accession>
<evidence type="ECO:0000313" key="1">
    <source>
        <dbReference type="EMBL" id="AYR05648.1"/>
    </source>
</evidence>
<name>A0A3G3MFQ2_9FLOR</name>
<dbReference type="GO" id="GO:0042781">
    <property type="term" value="F:3'-tRNA processing endoribonuclease activity"/>
    <property type="evidence" value="ECO:0007669"/>
    <property type="project" value="TreeGrafter"/>
</dbReference>
<geneLocation type="plastid" evidence="1"/>
<organism evidence="1">
    <name type="scientific">Synarthrophyton chejuense</name>
    <dbReference type="NCBI Taxonomy" id="2485825"/>
    <lineage>
        <taxon>Eukaryota</taxon>
        <taxon>Rhodophyta</taxon>
        <taxon>Florideophyceae</taxon>
        <taxon>Corallinophycidae</taxon>
        <taxon>Hapalidiales</taxon>
        <taxon>Hapalidiaceae</taxon>
        <taxon>Melobesioideae</taxon>
        <taxon>Synarthrophyton</taxon>
    </lineage>
</organism>
<reference evidence="1" key="1">
    <citation type="journal article" date="2018" name="Genome Biol. Evol.">
        <title>Mitochondrial and Plastid Genomes from Coralline Red Algae Provide Insights into the Incongruent Evolutionary Histories of Organelles.</title>
        <authorList>
            <person name="Lee J."/>
            <person name="Song H.J."/>
            <person name="In Park S."/>
            <person name="Lee Y.M."/>
            <person name="Jeong S.Y."/>
            <person name="Oh Cho T."/>
            <person name="Kim J.H."/>
            <person name="Choi H.G."/>
            <person name="Choi C.G."/>
            <person name="Nelson W.A."/>
            <person name="Fredericq S."/>
            <person name="Bhattacharya D."/>
            <person name="Su Yoon H."/>
        </authorList>
    </citation>
    <scope>NUCLEOTIDE SEQUENCE</scope>
</reference>
<proteinExistence type="predicted"/>
<dbReference type="SUPFAM" id="SSF56281">
    <property type="entry name" value="Metallo-hydrolase/oxidoreductase"/>
    <property type="match status" value="1"/>
</dbReference>
<dbReference type="InterPro" id="IPR036866">
    <property type="entry name" value="RibonucZ/Hydroxyglut_hydro"/>
</dbReference>
<sequence length="229" mass="26391">MKIINLKQKYLFTYSFQDISSSFILKIGQLGQIWLFNCTEGCQYILARKKIKISQISKIIITDLRVQNISGLLGLLSSLSLNSSIKNIDLYGPEGLSNYLFLGRKYSQTNFRYIVSIYSIQTGIIVQNKFFQIYAFNMLKYFSLFNYSILMPERPGPLDILKVRSYKIPLGPLYGNLKLGKDFILPDGVVIFGNNFVNSYYLGNKLTFLSYLDERQLLEIGKYGFLISY</sequence>
<dbReference type="PANTHER" id="PTHR46018">
    <property type="entry name" value="ZINC PHOSPHODIESTERASE ELAC PROTEIN 1"/>
    <property type="match status" value="1"/>
</dbReference>
<dbReference type="EMBL" id="MH281626">
    <property type="protein sequence ID" value="AYR05648.1"/>
    <property type="molecule type" value="Genomic_DNA"/>
</dbReference>
<dbReference type="Gene3D" id="3.60.15.10">
    <property type="entry name" value="Ribonuclease Z/Hydroxyacylglutathione hydrolase-like"/>
    <property type="match status" value="1"/>
</dbReference>
<dbReference type="GeneID" id="38463378"/>
<dbReference type="RefSeq" id="YP_009541639.1">
    <property type="nucleotide sequence ID" value="NC_039977.1"/>
</dbReference>
<dbReference type="AlphaFoldDB" id="A0A3G3MFQ2"/>
<protein>
    <submittedName>
        <fullName evidence="1">Uncharacterized protein</fullName>
    </submittedName>
</protein>
<gene>
    <name evidence="1" type="primary">ycf56</name>
</gene>
<dbReference type="PANTHER" id="PTHR46018:SF2">
    <property type="entry name" value="ZINC PHOSPHODIESTERASE ELAC PROTEIN 1"/>
    <property type="match status" value="1"/>
</dbReference>
<keyword evidence="1" id="KW-0934">Plastid</keyword>